<dbReference type="Proteomes" id="UP000000595">
    <property type="component" value="Chromosome"/>
</dbReference>
<dbReference type="RefSeq" id="WP_011032603.1">
    <property type="nucleotide sequence ID" value="NC_003901.1"/>
</dbReference>
<dbReference type="PANTHER" id="PTHR22916:SF3">
    <property type="entry name" value="UDP-GLCNAC:BETAGAL BETA-1,3-N-ACETYLGLUCOSAMINYLTRANSFERASE-LIKE PROTEIN 1"/>
    <property type="match status" value="1"/>
</dbReference>
<dbReference type="eggNOG" id="arCOG01381">
    <property type="taxonomic scope" value="Archaea"/>
</dbReference>
<dbReference type="HOGENOM" id="CLU_025996_0_5_2"/>
<keyword evidence="1" id="KW-0812">Transmembrane</keyword>
<gene>
    <name evidence="3" type="ordered locus">MM_0652</name>
</gene>
<dbReference type="Pfam" id="PF00535">
    <property type="entry name" value="Glycos_transf_2"/>
    <property type="match status" value="1"/>
</dbReference>
<dbReference type="SUPFAM" id="SSF53448">
    <property type="entry name" value="Nucleotide-diphospho-sugar transferases"/>
    <property type="match status" value="1"/>
</dbReference>
<keyword evidence="3" id="KW-0328">Glycosyltransferase</keyword>
<evidence type="ECO:0000259" key="2">
    <source>
        <dbReference type="Pfam" id="PF00535"/>
    </source>
</evidence>
<organism evidence="3 4">
    <name type="scientific">Methanosarcina mazei (strain ATCC BAA-159 / DSM 3647 / Goe1 / Go1 / JCM 11833 / OCM 88)</name>
    <name type="common">Methanosarcina frisia</name>
    <dbReference type="NCBI Taxonomy" id="192952"/>
    <lineage>
        <taxon>Archaea</taxon>
        <taxon>Methanobacteriati</taxon>
        <taxon>Methanobacteriota</taxon>
        <taxon>Stenosarchaea group</taxon>
        <taxon>Methanomicrobia</taxon>
        <taxon>Methanosarcinales</taxon>
        <taxon>Methanosarcinaceae</taxon>
        <taxon>Methanosarcina</taxon>
    </lineage>
</organism>
<evidence type="ECO:0000256" key="1">
    <source>
        <dbReference type="SAM" id="Phobius"/>
    </source>
</evidence>
<dbReference type="KEGG" id="mma:MM_0652"/>
<dbReference type="PANTHER" id="PTHR22916">
    <property type="entry name" value="GLYCOSYLTRANSFERASE"/>
    <property type="match status" value="1"/>
</dbReference>
<feature type="domain" description="Glycosyltransferase 2-like" evidence="2">
    <location>
        <begin position="9"/>
        <end position="160"/>
    </location>
</feature>
<accession>Q8PZ42</accession>
<name>Q8PZ42_METMA</name>
<evidence type="ECO:0000313" key="4">
    <source>
        <dbReference type="Proteomes" id="UP000000595"/>
    </source>
</evidence>
<keyword evidence="3" id="KW-0808">Transferase</keyword>
<dbReference type="AlphaFoldDB" id="Q8PZ42"/>
<dbReference type="EC" id="2.4.-.-" evidence="3"/>
<dbReference type="CAZy" id="GT2">
    <property type="family name" value="Glycosyltransferase Family 2"/>
</dbReference>
<keyword evidence="1" id="KW-1133">Transmembrane helix</keyword>
<dbReference type="GO" id="GO:0016758">
    <property type="term" value="F:hexosyltransferase activity"/>
    <property type="evidence" value="ECO:0007669"/>
    <property type="project" value="UniProtKB-ARBA"/>
</dbReference>
<dbReference type="InterPro" id="IPR001173">
    <property type="entry name" value="Glyco_trans_2-like"/>
</dbReference>
<dbReference type="Gene3D" id="3.90.550.10">
    <property type="entry name" value="Spore Coat Polysaccharide Biosynthesis Protein SpsA, Chain A"/>
    <property type="match status" value="1"/>
</dbReference>
<protein>
    <submittedName>
        <fullName evidence="3">Glycosyltransferase</fullName>
        <ecNumber evidence="3">2.4.-.-</ecNumber>
    </submittedName>
</protein>
<feature type="transmembrane region" description="Helical" evidence="1">
    <location>
        <begin position="275"/>
        <end position="294"/>
    </location>
</feature>
<reference evidence="3 4" key="1">
    <citation type="journal article" date="2002" name="J. Mol. Microbiol. Biotechnol.">
        <title>The genome of Methanosarcina mazei: evidence for lateral gene transfer between Bacteria and Archaea.</title>
        <authorList>
            <person name="Deppenmeier U."/>
            <person name="Johann A."/>
            <person name="Hartsch T."/>
            <person name="Merkl R."/>
            <person name="Schmitz R.A."/>
            <person name="Martinez-Arias R."/>
            <person name="Henne A."/>
            <person name="Wiezer A."/>
            <person name="Baumer S."/>
            <person name="Jacobi C."/>
            <person name="Bruggemann H."/>
            <person name="Lienard T."/>
            <person name="Christmann A."/>
            <person name="Bomeke M."/>
            <person name="Steckel S."/>
            <person name="Bhattacharyya A."/>
            <person name="Lykidis A."/>
            <person name="Overbeek R."/>
            <person name="Klenk H.P."/>
            <person name="Gunsalus R.P."/>
            <person name="Fritz H.J."/>
            <person name="Gottschalk G."/>
        </authorList>
    </citation>
    <scope>NUCLEOTIDE SEQUENCE [LARGE SCALE GENOMIC DNA]</scope>
    <source>
        <strain evidence="4">ATCC BAA-159 / DSM 3647 / Goe1 / Go1 / JCM 11833 / OCM 88</strain>
    </source>
</reference>
<dbReference type="GeneID" id="1478994"/>
<proteinExistence type="predicted"/>
<dbReference type="EMBL" id="AE008384">
    <property type="protein sequence ID" value="AAM30348.1"/>
    <property type="molecule type" value="Genomic_DNA"/>
</dbReference>
<dbReference type="InterPro" id="IPR029044">
    <property type="entry name" value="Nucleotide-diphossugar_trans"/>
</dbReference>
<sequence>MLDQKPKVSVIIPTYNRAHLIPRAIKSVLNQTYLDIEIIIVDDSSTDNTEEIVKDFKDRRLKYIRHNINKGASAARNTGIRESRGKYIAFQDSDDEWFSNKLEKQIEAFADAPPEVGIVYSGFYRIEANRKLYLPSDQLSLKEGNIHNELLKGNFVGTPTVLMKKECFRNQRYFNESLPALEDWELWIELSKYYTFRYIKKPLLCSYSTPNSINLNENNMLKAHEIILLTHLDDFSKNKKNLSEHYYDIGTGLCSIGNFNNGKNYLIKSLKAYCLNFKTISVLFILLFGHNIYYKFRDLHRKIGHRT</sequence>
<evidence type="ECO:0000313" key="3">
    <source>
        <dbReference type="EMBL" id="AAM30348.1"/>
    </source>
</evidence>
<keyword evidence="1" id="KW-0472">Membrane</keyword>
<dbReference type="PATRIC" id="fig|192952.21.peg.770"/>